<dbReference type="Proteomes" id="UP001273209">
    <property type="component" value="Unassembled WGS sequence"/>
</dbReference>
<feature type="compositionally biased region" description="Low complexity" evidence="1">
    <location>
        <begin position="1"/>
        <end position="17"/>
    </location>
</feature>
<reference evidence="2" key="1">
    <citation type="submission" date="2023-11" db="EMBL/GenBank/DDBJ databases">
        <title>The genome sequences of three competitors of mushroom-forming fungi.</title>
        <authorList>
            <person name="Beijen E."/>
            <person name="Ohm R.A."/>
        </authorList>
    </citation>
    <scope>NUCLEOTIDE SEQUENCE</scope>
    <source>
        <strain evidence="2">CBS 100526</strain>
    </source>
</reference>
<protein>
    <submittedName>
        <fullName evidence="2">Uncharacterized protein</fullName>
    </submittedName>
</protein>
<proteinExistence type="predicted"/>
<accession>A0AAE1I8F2</accession>
<organism evidence="2 3">
    <name type="scientific">Trichoderma aggressivum f. europaeum</name>
    <dbReference type="NCBI Taxonomy" id="173218"/>
    <lineage>
        <taxon>Eukaryota</taxon>
        <taxon>Fungi</taxon>
        <taxon>Dikarya</taxon>
        <taxon>Ascomycota</taxon>
        <taxon>Pezizomycotina</taxon>
        <taxon>Sordariomycetes</taxon>
        <taxon>Hypocreomycetidae</taxon>
        <taxon>Hypocreales</taxon>
        <taxon>Hypocreaceae</taxon>
        <taxon>Trichoderma</taxon>
    </lineage>
</organism>
<dbReference type="EMBL" id="JAWRVG010000040">
    <property type="protein sequence ID" value="KAK4066008.1"/>
    <property type="molecule type" value="Genomic_DNA"/>
</dbReference>
<evidence type="ECO:0000313" key="2">
    <source>
        <dbReference type="EMBL" id="KAK4066008.1"/>
    </source>
</evidence>
<comment type="caution">
    <text evidence="2">The sequence shown here is derived from an EMBL/GenBank/DDBJ whole genome shotgun (WGS) entry which is preliminary data.</text>
</comment>
<sequence>MEGGNNNNNNTNQQQQGEAGLMGAHAQYIKGVGEATIGSISGSQAWSASGAQDKAAALEALKKAGEKRDPNQGYGKAEQWAGKLTGCEGMQKEGAASSQKRSD</sequence>
<evidence type="ECO:0000313" key="3">
    <source>
        <dbReference type="Proteomes" id="UP001273209"/>
    </source>
</evidence>
<gene>
    <name evidence="2" type="ORF">Triagg1_8317</name>
</gene>
<feature type="region of interest" description="Disordered" evidence="1">
    <location>
        <begin position="1"/>
        <end position="22"/>
    </location>
</feature>
<dbReference type="AlphaFoldDB" id="A0AAE1I8F2"/>
<dbReference type="GeneID" id="87923055"/>
<dbReference type="RefSeq" id="XP_062752727.1">
    <property type="nucleotide sequence ID" value="XM_062903150.1"/>
</dbReference>
<name>A0AAE1I8F2_9HYPO</name>
<evidence type="ECO:0000256" key="1">
    <source>
        <dbReference type="SAM" id="MobiDB-lite"/>
    </source>
</evidence>
<keyword evidence="3" id="KW-1185">Reference proteome</keyword>
<feature type="region of interest" description="Disordered" evidence="1">
    <location>
        <begin position="62"/>
        <end position="103"/>
    </location>
</feature>